<comment type="caution">
    <text evidence="2">The sequence shown here is derived from an EMBL/GenBank/DDBJ whole genome shotgun (WGS) entry which is preliminary data.</text>
</comment>
<protein>
    <submittedName>
        <fullName evidence="2">Uncharacterized protein</fullName>
    </submittedName>
</protein>
<accession>A0A917WH46</accession>
<feature type="compositionally biased region" description="Basic and acidic residues" evidence="1">
    <location>
        <begin position="305"/>
        <end position="320"/>
    </location>
</feature>
<feature type="region of interest" description="Disordered" evidence="1">
    <location>
        <begin position="848"/>
        <end position="871"/>
    </location>
</feature>
<feature type="compositionally biased region" description="Basic and acidic residues" evidence="1">
    <location>
        <begin position="760"/>
        <end position="781"/>
    </location>
</feature>
<proteinExistence type="predicted"/>
<reference evidence="2" key="1">
    <citation type="journal article" date="2014" name="Int. J. Syst. Evol. Microbiol.">
        <title>Complete genome sequence of Corynebacterium casei LMG S-19264T (=DSM 44701T), isolated from a smear-ripened cheese.</title>
        <authorList>
            <consortium name="US DOE Joint Genome Institute (JGI-PGF)"/>
            <person name="Walter F."/>
            <person name="Albersmeier A."/>
            <person name="Kalinowski J."/>
            <person name="Ruckert C."/>
        </authorList>
    </citation>
    <scope>NUCLEOTIDE SEQUENCE</scope>
    <source>
        <strain evidence="2">JCM 19831</strain>
    </source>
</reference>
<feature type="region of interest" description="Disordered" evidence="1">
    <location>
        <begin position="416"/>
        <end position="487"/>
    </location>
</feature>
<dbReference type="EMBL" id="BMPI01000001">
    <property type="protein sequence ID" value="GGM03669.1"/>
    <property type="molecule type" value="Genomic_DNA"/>
</dbReference>
<feature type="region of interest" description="Disordered" evidence="1">
    <location>
        <begin position="293"/>
        <end position="320"/>
    </location>
</feature>
<keyword evidence="3" id="KW-1185">Reference proteome</keyword>
<dbReference type="AlphaFoldDB" id="A0A917WH46"/>
<reference evidence="2" key="2">
    <citation type="submission" date="2020-09" db="EMBL/GenBank/DDBJ databases">
        <authorList>
            <person name="Sun Q."/>
            <person name="Ohkuma M."/>
        </authorList>
    </citation>
    <scope>NUCLEOTIDE SEQUENCE</scope>
    <source>
        <strain evidence="2">JCM 19831</strain>
    </source>
</reference>
<feature type="region of interest" description="Disordered" evidence="1">
    <location>
        <begin position="528"/>
        <end position="550"/>
    </location>
</feature>
<dbReference type="Proteomes" id="UP000642070">
    <property type="component" value="Unassembled WGS sequence"/>
</dbReference>
<name>A0A917WH46_9ACTN</name>
<feature type="region of interest" description="Disordered" evidence="1">
    <location>
        <begin position="362"/>
        <end position="386"/>
    </location>
</feature>
<gene>
    <name evidence="2" type="ORF">GCM10007977_001290</name>
</gene>
<feature type="compositionally biased region" description="Low complexity" evidence="1">
    <location>
        <begin position="848"/>
        <end position="862"/>
    </location>
</feature>
<sequence length="956" mass="102890">MLLAVEPEVHPAHEPHERRVGQFAADPQAADHILPDAGLEQTGELVSVLGEDGVDVVADRVRADEPRDDLAVRRRGVDPIMVRGLLRGGGQLFQAEDDLDVVHLRELECPSPGEVEREAGRDDQFPGRAPGEEPVDRELLDHRPWGTYRRGDGVERADVGIVDVAPAHRDALDPDGHPQVDAELRVAAPVLDRHRLGHRVDDLGQVLAAPVRSGFQHAGGRAGLGAATDAHGPAPRIDPGLERGAAVRDVVVRLVLDAAPVERAERGEPQDLGQLDGDLDDLRAGQVPGVDEAELETTGGQAVHQRADAGGRRRVGHGPDEVELLRDPSYTGELGGDVRQRRLHHVDQQRLQLEPLDRAEPEGPVRQHVVGQPPLAHGGRTVPGQYREQTVPPDLLLGEAAHVELELGRLSGDLLDGRGPARVPTVHIGRRGPGQVGRGRPGKSAPEQQVREGLGQVDGALQVRRGEQVGQAGRHRPGGTAAQHTRECAEDVGCGEGGREGTAHYLRVHRGRGLRVDRHAVTEAEIPAPRHQPRRHRRRQGEPTGLVLGDRGPMLCRVQIELTPAVGQHERLHDVVGEPDLGGGEAQTRHVAGEQRRDGVRVQQALAVVHRRVAGEVVAQRRVDLMGRHRGEIARGDGGGDLGRPQPCRLGGEVPVLGRRDRGQGEPQAIAGRGVELEDPVDRLVGELTAIGRAHHLPPERVVDDVVGHVEVVEGVETQRIGLPQPEPVPVGRRDLLHRDRPLSLVDPDAGGGQGPGPEVRVRAEPVADVEVERDPLERGGRGPPGRRSLPRARDLRDGGAGLDVVLDRRALEGRLEADALLVRERLARAPAGPVHTEADATADELAAAARAEPGPAEAEPQPEGRDRVQEDARVEDVELVELTHLLGVRADVLEVDERLQHVPGRGRAPGQPAGQHLAEDQVQALHVDGVGHHEADLGEHVRVAGDRRLSRPLGK</sequence>
<evidence type="ECO:0000313" key="3">
    <source>
        <dbReference type="Proteomes" id="UP000642070"/>
    </source>
</evidence>
<feature type="region of interest" description="Disordered" evidence="1">
    <location>
        <begin position="743"/>
        <end position="798"/>
    </location>
</feature>
<evidence type="ECO:0000313" key="2">
    <source>
        <dbReference type="EMBL" id="GGM03669.1"/>
    </source>
</evidence>
<evidence type="ECO:0000256" key="1">
    <source>
        <dbReference type="SAM" id="MobiDB-lite"/>
    </source>
</evidence>
<organism evidence="2 3">
    <name type="scientific">Dactylosporangium sucinum</name>
    <dbReference type="NCBI Taxonomy" id="1424081"/>
    <lineage>
        <taxon>Bacteria</taxon>
        <taxon>Bacillati</taxon>
        <taxon>Actinomycetota</taxon>
        <taxon>Actinomycetes</taxon>
        <taxon>Micromonosporales</taxon>
        <taxon>Micromonosporaceae</taxon>
        <taxon>Dactylosporangium</taxon>
    </lineage>
</organism>
<feature type="region of interest" description="Disordered" evidence="1">
    <location>
        <begin position="113"/>
        <end position="135"/>
    </location>
</feature>